<dbReference type="Pfam" id="PF14086">
    <property type="entry name" value="DUF4266"/>
    <property type="match status" value="1"/>
</dbReference>
<sequence length="70" mass="7566">MIKTISKLALISLLFTSCVAVKEYEKVNLNDPDMKLSERELDKYKSTFQSYREAAAGANGGKTGGGCGCN</sequence>
<reference evidence="4" key="1">
    <citation type="journal article" date="2019" name="Int. J. Syst. Evol. Microbiol.">
        <title>The Global Catalogue of Microorganisms (GCM) 10K type strain sequencing project: providing services to taxonomists for standard genome sequencing and annotation.</title>
        <authorList>
            <consortium name="The Broad Institute Genomics Platform"/>
            <consortium name="The Broad Institute Genome Sequencing Center for Infectious Disease"/>
            <person name="Wu L."/>
            <person name="Ma J."/>
        </authorList>
    </citation>
    <scope>NUCLEOTIDE SEQUENCE [LARGE SCALE GENOMIC DNA]</scope>
    <source>
        <strain evidence="4">CGMCC 1.12931</strain>
    </source>
</reference>
<proteinExistence type="predicted"/>
<dbReference type="PROSITE" id="PS51257">
    <property type="entry name" value="PROKAR_LIPOPROTEIN"/>
    <property type="match status" value="1"/>
</dbReference>
<protein>
    <recommendedName>
        <fullName evidence="2">DUF4266 domain-containing protein</fullName>
    </recommendedName>
</protein>
<dbReference type="Proteomes" id="UP000599179">
    <property type="component" value="Unassembled WGS sequence"/>
</dbReference>
<evidence type="ECO:0000259" key="2">
    <source>
        <dbReference type="Pfam" id="PF14086"/>
    </source>
</evidence>
<name>A0ABQ1SGC0_9FLAO</name>
<evidence type="ECO:0000256" key="1">
    <source>
        <dbReference type="SAM" id="SignalP"/>
    </source>
</evidence>
<dbReference type="EMBL" id="BMGM01000003">
    <property type="protein sequence ID" value="GGE30746.1"/>
    <property type="molecule type" value="Genomic_DNA"/>
</dbReference>
<dbReference type="RefSeq" id="WP_188457901.1">
    <property type="nucleotide sequence ID" value="NZ_BMGM01000003.1"/>
</dbReference>
<keyword evidence="1" id="KW-0732">Signal</keyword>
<organism evidence="3 4">
    <name type="scientific">Psychroflexus planctonicus</name>
    <dbReference type="NCBI Taxonomy" id="1526575"/>
    <lineage>
        <taxon>Bacteria</taxon>
        <taxon>Pseudomonadati</taxon>
        <taxon>Bacteroidota</taxon>
        <taxon>Flavobacteriia</taxon>
        <taxon>Flavobacteriales</taxon>
        <taxon>Flavobacteriaceae</taxon>
        <taxon>Psychroflexus</taxon>
    </lineage>
</organism>
<keyword evidence="4" id="KW-1185">Reference proteome</keyword>
<feature type="domain" description="DUF4266" evidence="2">
    <location>
        <begin position="21"/>
        <end position="70"/>
    </location>
</feature>
<accession>A0ABQ1SGC0</accession>
<feature type="signal peptide" evidence="1">
    <location>
        <begin position="1"/>
        <end position="22"/>
    </location>
</feature>
<comment type="caution">
    <text evidence="3">The sequence shown here is derived from an EMBL/GenBank/DDBJ whole genome shotgun (WGS) entry which is preliminary data.</text>
</comment>
<evidence type="ECO:0000313" key="4">
    <source>
        <dbReference type="Proteomes" id="UP000599179"/>
    </source>
</evidence>
<dbReference type="InterPro" id="IPR025362">
    <property type="entry name" value="DUF4266"/>
</dbReference>
<feature type="chain" id="PRO_5045078745" description="DUF4266 domain-containing protein" evidence="1">
    <location>
        <begin position="23"/>
        <end position="70"/>
    </location>
</feature>
<gene>
    <name evidence="3" type="ORF">GCM10010832_08960</name>
</gene>
<evidence type="ECO:0000313" key="3">
    <source>
        <dbReference type="EMBL" id="GGE30746.1"/>
    </source>
</evidence>